<dbReference type="InterPro" id="IPR055373">
    <property type="entry name" value="Ribophorin_II_N"/>
</dbReference>
<sequence length="215" mass="24925">MLHSLSHDITVLFLMMLVFIQVDDTKQGLNDLKMAENTLKSLIDILRIDELDLRNAKEDIKKQIDKLVGILPNQREVYTEYVNCLDFLTKLTFTSNVVRGLDQLVELVENKYSVKVSKSSTFYQCFVEKKSATNALASENDKKSCKSPEPRDHFDIASLTIMAVKRIQILGRYNEHLFEHGLIFDFVKKTKQSKPKLVKRFHNTFKGPRCIKHEM</sequence>
<name>A0AA85FXX7_9TREM</name>
<protein>
    <recommendedName>
        <fullName evidence="1">Dolichyl-diphosphooligosaccharide--protein glycosyltransferase subunit 2</fullName>
    </recommendedName>
    <alternativeName>
        <fullName evidence="1">Ribophorin-2</fullName>
    </alternativeName>
</protein>
<accession>A0AA85FXX7</accession>
<feature type="domain" description="Ribophorin II N-terminal" evidence="2">
    <location>
        <begin position="23"/>
        <end position="135"/>
    </location>
</feature>
<evidence type="ECO:0000313" key="4">
    <source>
        <dbReference type="WBParaSite" id="SRDH1_71750.1"/>
    </source>
</evidence>
<organism evidence="3 4">
    <name type="scientific">Schistosoma rodhaini</name>
    <dbReference type="NCBI Taxonomy" id="6188"/>
    <lineage>
        <taxon>Eukaryota</taxon>
        <taxon>Metazoa</taxon>
        <taxon>Spiralia</taxon>
        <taxon>Lophotrochozoa</taxon>
        <taxon>Platyhelminthes</taxon>
        <taxon>Trematoda</taxon>
        <taxon>Digenea</taxon>
        <taxon>Strigeidida</taxon>
        <taxon>Schistosomatoidea</taxon>
        <taxon>Schistosomatidae</taxon>
        <taxon>Schistosoma</taxon>
    </lineage>
</organism>
<reference evidence="4" key="2">
    <citation type="submission" date="2023-11" db="UniProtKB">
        <authorList>
            <consortium name="WormBaseParasite"/>
        </authorList>
    </citation>
    <scope>IDENTIFICATION</scope>
</reference>
<dbReference type="Proteomes" id="UP000050792">
    <property type="component" value="Unassembled WGS sequence"/>
</dbReference>
<evidence type="ECO:0000256" key="1">
    <source>
        <dbReference type="RuleBase" id="RU366029"/>
    </source>
</evidence>
<dbReference type="GO" id="GO:0008250">
    <property type="term" value="C:oligosaccharyltransferase complex"/>
    <property type="evidence" value="ECO:0007669"/>
    <property type="project" value="UniProtKB-UniRule"/>
</dbReference>
<comment type="subunit">
    <text evidence="1">Component of the oligosaccharyltransferase (OST) complex.</text>
</comment>
<dbReference type="Pfam" id="PF05817">
    <property type="entry name" value="Ribophorin_II"/>
    <property type="match status" value="1"/>
</dbReference>
<comment type="subcellular location">
    <subcellularLocation>
        <location evidence="1">Endoplasmic reticulum membrane</location>
        <topology evidence="1">Multi-pass membrane protein</topology>
    </subcellularLocation>
</comment>
<keyword evidence="1" id="KW-0256">Endoplasmic reticulum</keyword>
<keyword evidence="3" id="KW-1185">Reference proteome</keyword>
<comment type="pathway">
    <text evidence="1">Protein modification; protein glycosylation.</text>
</comment>
<feature type="chain" id="PRO_5044048700" description="Dolichyl-diphosphooligosaccharide--protein glycosyltransferase subunit 2" evidence="1">
    <location>
        <begin position="26"/>
        <end position="215"/>
    </location>
</feature>
<dbReference type="GO" id="GO:0006487">
    <property type="term" value="P:protein N-linked glycosylation"/>
    <property type="evidence" value="ECO:0007669"/>
    <property type="project" value="UniProtKB-UniRule"/>
</dbReference>
<evidence type="ECO:0000313" key="3">
    <source>
        <dbReference type="Proteomes" id="UP000050792"/>
    </source>
</evidence>
<keyword evidence="1" id="KW-0732">Signal</keyword>
<reference evidence="3" key="1">
    <citation type="submission" date="2022-06" db="EMBL/GenBank/DDBJ databases">
        <authorList>
            <person name="Berger JAMES D."/>
            <person name="Berger JAMES D."/>
        </authorList>
    </citation>
    <scope>NUCLEOTIDE SEQUENCE [LARGE SCALE GENOMIC DNA]</scope>
</reference>
<comment type="function">
    <text evidence="1">Subunit of the oligosaccharyl transferase (OST) complex that catalyzes the initial transfer of a defined glycan (Glc(3)Man(9)GlcNAc(2) in eukaryotes) from the lipid carrier dolichol-pyrophosphate to an asparagine residue within an Asn-X-Ser/Thr consensus motif in nascent polypeptide chains, the first step in protein N-glycosylation. N-glycosylation occurs cotranslationally and the complex associates with the Sec61 complex at the channel-forming translocon complex that mediates protein translocation across the endoplasmic reticulum (ER). All subunits are required for a maximal enzyme activity.</text>
</comment>
<comment type="similarity">
    <text evidence="1">Belongs to the SWP1 family.</text>
</comment>
<evidence type="ECO:0000259" key="2">
    <source>
        <dbReference type="Pfam" id="PF05817"/>
    </source>
</evidence>
<proteinExistence type="inferred from homology"/>
<feature type="signal peptide" evidence="1">
    <location>
        <begin position="1"/>
        <end position="25"/>
    </location>
</feature>
<dbReference type="WBParaSite" id="SRDH1_71750.1">
    <property type="protein sequence ID" value="SRDH1_71750.1"/>
    <property type="gene ID" value="SRDH1_71750"/>
</dbReference>
<dbReference type="AlphaFoldDB" id="A0AA85FXX7"/>